<reference evidence="1" key="1">
    <citation type="submission" date="2021-05" db="EMBL/GenBank/DDBJ databases">
        <authorList>
            <person name="Alioto T."/>
            <person name="Alioto T."/>
            <person name="Gomez Garrido J."/>
        </authorList>
    </citation>
    <scope>NUCLEOTIDE SEQUENCE</scope>
</reference>
<protein>
    <submittedName>
        <fullName evidence="1">Uncharacterized protein</fullName>
    </submittedName>
</protein>
<sequence length="115" mass="13349">MTQCMIASIVHKEHSVTAFLIVQHELELLQCSLVIAELVGCHTAPQRSTCRSHNRYESKFGKLTLLILLEDYGYIKQALMRRRNFSDWKRKNQSQKVGGLFKSFDFDDFDAKLPK</sequence>
<dbReference type="AlphaFoldDB" id="A0A8D8TG82"/>
<dbReference type="EMBL" id="HBUF01276526">
    <property type="protein sequence ID" value="CAG6686446.1"/>
    <property type="molecule type" value="Transcribed_RNA"/>
</dbReference>
<name>A0A8D8TG82_9HEMI</name>
<organism evidence="1">
    <name type="scientific">Cacopsylla melanoneura</name>
    <dbReference type="NCBI Taxonomy" id="428564"/>
    <lineage>
        <taxon>Eukaryota</taxon>
        <taxon>Metazoa</taxon>
        <taxon>Ecdysozoa</taxon>
        <taxon>Arthropoda</taxon>
        <taxon>Hexapoda</taxon>
        <taxon>Insecta</taxon>
        <taxon>Pterygota</taxon>
        <taxon>Neoptera</taxon>
        <taxon>Paraneoptera</taxon>
        <taxon>Hemiptera</taxon>
        <taxon>Sternorrhyncha</taxon>
        <taxon>Psylloidea</taxon>
        <taxon>Psyllidae</taxon>
        <taxon>Psyllinae</taxon>
        <taxon>Cacopsylla</taxon>
    </lineage>
</organism>
<evidence type="ECO:0000313" key="1">
    <source>
        <dbReference type="EMBL" id="CAG6686446.1"/>
    </source>
</evidence>
<accession>A0A8D8TG82</accession>
<proteinExistence type="predicted"/>